<accession>A0A9Q3C3X0</accession>
<dbReference type="OrthoDB" id="6431331at2759"/>
<dbReference type="SUPFAM" id="SSF53474">
    <property type="entry name" value="alpha/beta-Hydrolases"/>
    <property type="match status" value="1"/>
</dbReference>
<proteinExistence type="predicted"/>
<feature type="transmembrane region" description="Helical" evidence="1">
    <location>
        <begin position="50"/>
        <end position="73"/>
    </location>
</feature>
<sequence length="545" mass="63362">MTSLFHLPDWISLVLIWSIWSIVPFSWSIVILRVFGILKTSNPSSSLNSNLFYILPLLEVVFSIYQFYSILIIQSKSNKNLIHHPIDFIRSTFEQALANHLPVQSSFFDSENPNQNAQGFQSFPFDHPIAIEFRSHQALWFKNCDWNDIKRDNMIEWLAWSLLDLKPNQIFAKHNQIDLQKSQSDLLFHALDLIEKRAGCKFKSGYNPKLSNQSIRLSIDPIQFQFRPFAFYLFSSLSTLWVKNNLIKTGFKYLQCTKRSNDGLKYLIRKPSNWNHLNIHQRPRPIIIFHGLAFGLLQYYVLMNYLAHSTWAKKRPIIIAIQPSISQEIFSSQHLKPLKKESLTADILQLIEGEGFDKTGIDLFGHSKGSIVVGWLVKALSEKKIIKRICLVDPVCFCLWEPHVCYNFLYSKPKNGIERLIRYFLSSELGIANDIQKNFDWITNVLWPSEIRNCFENEQDFQNNVKVILAEEDSILNANRVKDYLVENGMKLKLIKAKKGHYQDISDQENGGIVFLEGYRHGQSLIESASTVGFKQVKNWFEFDK</sequence>
<dbReference type="InterPro" id="IPR029058">
    <property type="entry name" value="AB_hydrolase_fold"/>
</dbReference>
<dbReference type="PANTHER" id="PTHR37471">
    <property type="entry name" value="UNNAMED PRODUCT"/>
    <property type="match status" value="1"/>
</dbReference>
<dbReference type="Proteomes" id="UP000765509">
    <property type="component" value="Unassembled WGS sequence"/>
</dbReference>
<evidence type="ECO:0008006" key="4">
    <source>
        <dbReference type="Google" id="ProtNLM"/>
    </source>
</evidence>
<keyword evidence="1" id="KW-0472">Membrane</keyword>
<reference evidence="2" key="1">
    <citation type="submission" date="2021-03" db="EMBL/GenBank/DDBJ databases">
        <title>Draft genome sequence of rust myrtle Austropuccinia psidii MF-1, a brazilian biotype.</title>
        <authorList>
            <person name="Quecine M.C."/>
            <person name="Pachon D.M.R."/>
            <person name="Bonatelli M.L."/>
            <person name="Correr F.H."/>
            <person name="Franceschini L.M."/>
            <person name="Leite T.F."/>
            <person name="Margarido G.R.A."/>
            <person name="Almeida C.A."/>
            <person name="Ferrarezi J.A."/>
            <person name="Labate C.A."/>
        </authorList>
    </citation>
    <scope>NUCLEOTIDE SEQUENCE</scope>
    <source>
        <strain evidence="2">MF-1</strain>
    </source>
</reference>
<dbReference type="EMBL" id="AVOT02004240">
    <property type="protein sequence ID" value="MBW0475806.1"/>
    <property type="molecule type" value="Genomic_DNA"/>
</dbReference>
<dbReference type="Gene3D" id="3.40.50.1820">
    <property type="entry name" value="alpha/beta hydrolase"/>
    <property type="match status" value="1"/>
</dbReference>
<keyword evidence="3" id="KW-1185">Reference proteome</keyword>
<keyword evidence="1" id="KW-0812">Transmembrane</keyword>
<name>A0A9Q3C3X0_9BASI</name>
<evidence type="ECO:0000256" key="1">
    <source>
        <dbReference type="SAM" id="Phobius"/>
    </source>
</evidence>
<keyword evidence="1" id="KW-1133">Transmembrane helix</keyword>
<dbReference type="PANTHER" id="PTHR37471:SF1">
    <property type="entry name" value="AB HYDROLASE-1 DOMAIN-CONTAINING PROTEIN"/>
    <property type="match status" value="1"/>
</dbReference>
<evidence type="ECO:0000313" key="2">
    <source>
        <dbReference type="EMBL" id="MBW0475806.1"/>
    </source>
</evidence>
<protein>
    <recommendedName>
        <fullName evidence="4">AB hydrolase-1 domain-containing protein</fullName>
    </recommendedName>
</protein>
<organism evidence="2 3">
    <name type="scientific">Austropuccinia psidii MF-1</name>
    <dbReference type="NCBI Taxonomy" id="1389203"/>
    <lineage>
        <taxon>Eukaryota</taxon>
        <taxon>Fungi</taxon>
        <taxon>Dikarya</taxon>
        <taxon>Basidiomycota</taxon>
        <taxon>Pucciniomycotina</taxon>
        <taxon>Pucciniomycetes</taxon>
        <taxon>Pucciniales</taxon>
        <taxon>Sphaerophragmiaceae</taxon>
        <taxon>Austropuccinia</taxon>
    </lineage>
</organism>
<feature type="transmembrane region" description="Helical" evidence="1">
    <location>
        <begin position="12"/>
        <end position="38"/>
    </location>
</feature>
<gene>
    <name evidence="2" type="ORF">O181_015521</name>
</gene>
<feature type="transmembrane region" description="Helical" evidence="1">
    <location>
        <begin position="286"/>
        <end position="307"/>
    </location>
</feature>
<comment type="caution">
    <text evidence="2">The sequence shown here is derived from an EMBL/GenBank/DDBJ whole genome shotgun (WGS) entry which is preliminary data.</text>
</comment>
<dbReference type="AlphaFoldDB" id="A0A9Q3C3X0"/>
<evidence type="ECO:0000313" key="3">
    <source>
        <dbReference type="Proteomes" id="UP000765509"/>
    </source>
</evidence>